<dbReference type="GeneID" id="28816008"/>
<protein>
    <submittedName>
        <fullName evidence="1">Uncharacterized protein</fullName>
    </submittedName>
</protein>
<dbReference type="Proteomes" id="UP000070700">
    <property type="component" value="Unassembled WGS sequence"/>
</dbReference>
<dbReference type="InParanoid" id="A0A132BE21"/>
<organism evidence="1 2">
    <name type="scientific">Mollisia scopiformis</name>
    <name type="common">Conifer needle endophyte fungus</name>
    <name type="synonym">Phialocephala scopiformis</name>
    <dbReference type="NCBI Taxonomy" id="149040"/>
    <lineage>
        <taxon>Eukaryota</taxon>
        <taxon>Fungi</taxon>
        <taxon>Dikarya</taxon>
        <taxon>Ascomycota</taxon>
        <taxon>Pezizomycotina</taxon>
        <taxon>Leotiomycetes</taxon>
        <taxon>Helotiales</taxon>
        <taxon>Mollisiaceae</taxon>
        <taxon>Mollisia</taxon>
    </lineage>
</organism>
<gene>
    <name evidence="1" type="ORF">LY89DRAFT_262640</name>
</gene>
<name>A0A132BE21_MOLSC</name>
<evidence type="ECO:0000313" key="1">
    <source>
        <dbReference type="EMBL" id="KUJ10493.1"/>
    </source>
</evidence>
<keyword evidence="2" id="KW-1185">Reference proteome</keyword>
<accession>A0A132BE21</accession>
<reference evidence="1 2" key="1">
    <citation type="submission" date="2015-10" db="EMBL/GenBank/DDBJ databases">
        <title>Full genome of DAOMC 229536 Phialocephala scopiformis, a fungal endophyte of spruce producing the potent anti-insectan compound rugulosin.</title>
        <authorList>
            <consortium name="DOE Joint Genome Institute"/>
            <person name="Walker A.K."/>
            <person name="Frasz S.L."/>
            <person name="Seifert K.A."/>
            <person name="Miller J.D."/>
            <person name="Mondo S.J."/>
            <person name="Labutti K."/>
            <person name="Lipzen A."/>
            <person name="Dockter R."/>
            <person name="Kennedy M."/>
            <person name="Grigoriev I.V."/>
            <person name="Spatafora J.W."/>
        </authorList>
    </citation>
    <scope>NUCLEOTIDE SEQUENCE [LARGE SCALE GENOMIC DNA]</scope>
    <source>
        <strain evidence="1 2">CBS 120377</strain>
    </source>
</reference>
<dbReference type="KEGG" id="psco:LY89DRAFT_262640"/>
<dbReference type="AlphaFoldDB" id="A0A132BE21"/>
<dbReference type="EMBL" id="KQ947429">
    <property type="protein sequence ID" value="KUJ10493.1"/>
    <property type="molecule type" value="Genomic_DNA"/>
</dbReference>
<sequence>MSTRTFSSASPQLDTSPLLPFLTPIQRFDSAAWKSRHGEKERNYGASVNQLALHPCMLLHLGSSAPWLSSHSRCTTRALKIILYDSVPRPAVHRDGVDNRNAGPVEEAWMVSVSVDAIQFGVGRRSRTEMRGSVGGLGAWRRELQNSSSVSRVRGDAGLHMAGPLRYSVHYAERYRSS</sequence>
<proteinExistence type="predicted"/>
<dbReference type="RefSeq" id="XP_018064848.1">
    <property type="nucleotide sequence ID" value="XM_018206282.1"/>
</dbReference>
<evidence type="ECO:0000313" key="2">
    <source>
        <dbReference type="Proteomes" id="UP000070700"/>
    </source>
</evidence>